<dbReference type="InterPro" id="IPR000792">
    <property type="entry name" value="Tscrpt_reg_LuxR_C"/>
</dbReference>
<protein>
    <submittedName>
        <fullName evidence="2">Regulatory protein, luxR family</fullName>
    </submittedName>
</protein>
<accession>A0A1M5M814</accession>
<evidence type="ECO:0000259" key="1">
    <source>
        <dbReference type="Pfam" id="PF00196"/>
    </source>
</evidence>
<evidence type="ECO:0000313" key="2">
    <source>
        <dbReference type="EMBL" id="SHG73454.1"/>
    </source>
</evidence>
<reference evidence="3" key="1">
    <citation type="submission" date="2016-11" db="EMBL/GenBank/DDBJ databases">
        <authorList>
            <person name="Varghese N."/>
            <person name="Submissions S."/>
        </authorList>
    </citation>
    <scope>NUCLEOTIDE SEQUENCE [LARGE SCALE GENOMIC DNA]</scope>
    <source>
        <strain evidence="3">YR203</strain>
    </source>
</reference>
<dbReference type="RefSeq" id="WP_117590660.1">
    <property type="nucleotide sequence ID" value="NZ_FQVE01000007.1"/>
</dbReference>
<dbReference type="InterPro" id="IPR016032">
    <property type="entry name" value="Sig_transdc_resp-reg_C-effctor"/>
</dbReference>
<dbReference type="GO" id="GO:0003677">
    <property type="term" value="F:DNA binding"/>
    <property type="evidence" value="ECO:0007669"/>
    <property type="project" value="InterPro"/>
</dbReference>
<gene>
    <name evidence="2" type="ORF">SAMN02787073_4761</name>
</gene>
<dbReference type="InterPro" id="IPR036388">
    <property type="entry name" value="WH-like_DNA-bd_sf"/>
</dbReference>
<dbReference type="Proteomes" id="UP000184108">
    <property type="component" value="Unassembled WGS sequence"/>
</dbReference>
<dbReference type="Pfam" id="PF00196">
    <property type="entry name" value="GerE"/>
    <property type="match status" value="1"/>
</dbReference>
<feature type="domain" description="HTH luxR-type" evidence="1">
    <location>
        <begin position="12"/>
        <end position="38"/>
    </location>
</feature>
<dbReference type="EMBL" id="FQVE01000007">
    <property type="protein sequence ID" value="SHG73454.1"/>
    <property type="molecule type" value="Genomic_DNA"/>
</dbReference>
<dbReference type="GO" id="GO:0006355">
    <property type="term" value="P:regulation of DNA-templated transcription"/>
    <property type="evidence" value="ECO:0007669"/>
    <property type="project" value="InterPro"/>
</dbReference>
<proteinExistence type="predicted"/>
<evidence type="ECO:0000313" key="3">
    <source>
        <dbReference type="Proteomes" id="UP000184108"/>
    </source>
</evidence>
<name>A0A1M5M814_9FLAO</name>
<organism evidence="2 3">
    <name type="scientific">Chryseobacterium vrystaatense</name>
    <dbReference type="NCBI Taxonomy" id="307480"/>
    <lineage>
        <taxon>Bacteria</taxon>
        <taxon>Pseudomonadati</taxon>
        <taxon>Bacteroidota</taxon>
        <taxon>Flavobacteriia</taxon>
        <taxon>Flavobacteriales</taxon>
        <taxon>Weeksellaceae</taxon>
        <taxon>Chryseobacterium group</taxon>
        <taxon>Chryseobacterium</taxon>
    </lineage>
</organism>
<sequence length="53" mass="5970">MRSLQLLTFLCQALNISEGTLSAHLSNIYKKLGIKNKKGIKEMSKSYRDALDV</sequence>
<dbReference type="Gene3D" id="1.10.10.10">
    <property type="entry name" value="Winged helix-like DNA-binding domain superfamily/Winged helix DNA-binding domain"/>
    <property type="match status" value="1"/>
</dbReference>
<dbReference type="AlphaFoldDB" id="A0A1M5M814"/>
<dbReference type="SUPFAM" id="SSF46894">
    <property type="entry name" value="C-terminal effector domain of the bipartite response regulators"/>
    <property type="match status" value="1"/>
</dbReference>